<proteinExistence type="predicted"/>
<keyword evidence="2" id="KW-1185">Reference proteome</keyword>
<dbReference type="Proteomes" id="UP001150581">
    <property type="component" value="Unassembled WGS sequence"/>
</dbReference>
<comment type="caution">
    <text evidence="1">The sequence shown here is derived from an EMBL/GenBank/DDBJ whole genome shotgun (WGS) entry which is preliminary data.</text>
</comment>
<sequence>MGVPETVLLQHQRQQPPAPAPSRFRHASKLLLLTFILSLVGYMSGGKIDMISSKPPADKSSPTLKLRQVYMQSTPKPPPTLVALSAQGTHSGKVALRDWYDDQAQMAKDRGYAFPFRLSRWQQPEGEMAVAEAAEQYSVQFEARPAEQQQQQGEFMAMEHASEKGVRATGTGTMLARLRTQYLRSAHGRQYSYWSATPHRFAATNTTQDPEDPEEPEKPDEPKEPGEEPHEPAPARQWNYFVEDGLRVPNITHKPTLASIARMIANAYQPTTSDTWEHLGDPWRTHDSFGWQSDGLRGHVFADESNTTVIISLKGTSSTFFLGGGSETSARDKYNDNRLFSCCCAYVDFTWSTVCDCHLGGNKCNMTCLQESMGDETSDNYFYAAAQIFMDVVRQYPEANIIFSGHSLGGSLSSLLGLTFGLPSIAMEAPGDRLASERLHLPRPPSAIMQRLPLFHVGNTADPVFMGMCSGRTSSCYYAGYAMESRCHNGRQLVFDTVLRRDWRMDIRHHRINEVIYLVIEPWGNLDPEEKFPELRLEDPECADCGLWKFMDNDSPQ</sequence>
<organism evidence="1 2">
    <name type="scientific">Kickxella alabastrina</name>
    <dbReference type="NCBI Taxonomy" id="61397"/>
    <lineage>
        <taxon>Eukaryota</taxon>
        <taxon>Fungi</taxon>
        <taxon>Fungi incertae sedis</taxon>
        <taxon>Zoopagomycota</taxon>
        <taxon>Kickxellomycotina</taxon>
        <taxon>Kickxellomycetes</taxon>
        <taxon>Kickxellales</taxon>
        <taxon>Kickxellaceae</taxon>
        <taxon>Kickxella</taxon>
    </lineage>
</organism>
<keyword evidence="1" id="KW-0378">Hydrolase</keyword>
<gene>
    <name evidence="1" type="primary">ATG15_1</name>
    <name evidence="1" type="ORF">LPJ66_004287</name>
</gene>
<accession>A0ACC1ILN2</accession>
<dbReference type="EMBL" id="JANBPG010000505">
    <property type="protein sequence ID" value="KAJ1895945.1"/>
    <property type="molecule type" value="Genomic_DNA"/>
</dbReference>
<name>A0ACC1ILN2_9FUNG</name>
<evidence type="ECO:0000313" key="2">
    <source>
        <dbReference type="Proteomes" id="UP001150581"/>
    </source>
</evidence>
<dbReference type="EC" id="3.1.1.3" evidence="1"/>
<reference evidence="1" key="1">
    <citation type="submission" date="2022-07" db="EMBL/GenBank/DDBJ databases">
        <title>Phylogenomic reconstructions and comparative analyses of Kickxellomycotina fungi.</title>
        <authorList>
            <person name="Reynolds N.K."/>
            <person name="Stajich J.E."/>
            <person name="Barry K."/>
            <person name="Grigoriev I.V."/>
            <person name="Crous P."/>
            <person name="Smith M.E."/>
        </authorList>
    </citation>
    <scope>NUCLEOTIDE SEQUENCE</scope>
    <source>
        <strain evidence="1">Benny 63K</strain>
    </source>
</reference>
<protein>
    <submittedName>
        <fullName evidence="1">Lipase atg15</fullName>
        <ecNumber evidence="1">3.1.1.3</ecNumber>
    </submittedName>
</protein>
<evidence type="ECO:0000313" key="1">
    <source>
        <dbReference type="EMBL" id="KAJ1895945.1"/>
    </source>
</evidence>